<evidence type="ECO:0000256" key="1">
    <source>
        <dbReference type="ARBA" id="ARBA00013258"/>
    </source>
</evidence>
<dbReference type="PANTHER" id="PTHR42681">
    <property type="entry name" value="MALONYL-COA-ACYL CARRIER PROTEIN TRANSACYLASE, MITOCHONDRIAL"/>
    <property type="match status" value="1"/>
</dbReference>
<dbReference type="GO" id="GO:0004314">
    <property type="term" value="F:[acyl-carrier-protein] S-malonyltransferase activity"/>
    <property type="evidence" value="ECO:0007669"/>
    <property type="project" value="UniProtKB-EC"/>
</dbReference>
<evidence type="ECO:0000256" key="2">
    <source>
        <dbReference type="ARBA" id="ARBA00018953"/>
    </source>
</evidence>
<dbReference type="InterPro" id="IPR024925">
    <property type="entry name" value="Malonyl_CoA-ACP_transAc"/>
</dbReference>
<dbReference type="SUPFAM" id="SSF52151">
    <property type="entry name" value="FabD/lysophospholipase-like"/>
    <property type="match status" value="1"/>
</dbReference>
<feature type="domain" description="Malonyl-CoA:ACP transacylase (MAT)" evidence="8">
    <location>
        <begin position="7"/>
        <end position="306"/>
    </location>
</feature>
<comment type="similarity">
    <text evidence="6">Belongs to the fabD family.</text>
</comment>
<evidence type="ECO:0000256" key="6">
    <source>
        <dbReference type="PIRNR" id="PIRNR000446"/>
    </source>
</evidence>
<organism evidence="9 10">
    <name type="scientific">Oceanococcus atlanticus</name>
    <dbReference type="NCBI Taxonomy" id="1317117"/>
    <lineage>
        <taxon>Bacteria</taxon>
        <taxon>Pseudomonadati</taxon>
        <taxon>Pseudomonadota</taxon>
        <taxon>Gammaproteobacteria</taxon>
        <taxon>Chromatiales</taxon>
        <taxon>Oceanococcaceae</taxon>
        <taxon>Oceanococcus</taxon>
    </lineage>
</organism>
<gene>
    <name evidence="9" type="ORF">ATO7_13178</name>
</gene>
<comment type="catalytic activity">
    <reaction evidence="5 6">
        <text>holo-[ACP] + malonyl-CoA = malonyl-[ACP] + CoA</text>
        <dbReference type="Rhea" id="RHEA:41792"/>
        <dbReference type="Rhea" id="RHEA-COMP:9623"/>
        <dbReference type="Rhea" id="RHEA-COMP:9685"/>
        <dbReference type="ChEBI" id="CHEBI:57287"/>
        <dbReference type="ChEBI" id="CHEBI:57384"/>
        <dbReference type="ChEBI" id="CHEBI:64479"/>
        <dbReference type="ChEBI" id="CHEBI:78449"/>
        <dbReference type="EC" id="2.3.1.39"/>
    </reaction>
</comment>
<evidence type="ECO:0000313" key="10">
    <source>
        <dbReference type="Proteomes" id="UP000192342"/>
    </source>
</evidence>
<dbReference type="STRING" id="1317117.ATO7_13178"/>
<dbReference type="Gene3D" id="3.30.70.250">
    <property type="entry name" value="Malonyl-CoA ACP transacylase, ACP-binding"/>
    <property type="match status" value="1"/>
</dbReference>
<dbReference type="GO" id="GO:0006633">
    <property type="term" value="P:fatty acid biosynthetic process"/>
    <property type="evidence" value="ECO:0007669"/>
    <property type="project" value="TreeGrafter"/>
</dbReference>
<evidence type="ECO:0000256" key="4">
    <source>
        <dbReference type="ARBA" id="ARBA00023315"/>
    </source>
</evidence>
<dbReference type="InterPro" id="IPR001227">
    <property type="entry name" value="Ac_transferase_dom_sf"/>
</dbReference>
<dbReference type="InterPro" id="IPR050858">
    <property type="entry name" value="Mal-CoA-ACP_Trans/PKS_FabD"/>
</dbReference>
<sequence length="313" mass="33009">MSAYAFVFPGQGSQSLGMLDTWAEASPVVRDTLQEANDAIGFDLAGLVASGPQEELNRTANTQPAMLMADVAIWRAWQAAGAPQPAVMAGHSLGEYAALVAADVLDFADAMRLVQKRGSWMQQAVPEGEGGMAAVVGLDDAAVISLCQTHAGEDVLEAVNFNAPGQVVVAGHQRAVQRLLDNAKAAGARMAKALPVSVPAHSALMAPVRDQLQQALGELSLRAAKIPVLHNVNAKLADNTNVSPLIAQQVCAPVRWVDTLLSMSNDYSITHGLECGPGQVLCGLAKRTIKHIPFDSLAQPAQLERWITAEDNV</sequence>
<dbReference type="InterPro" id="IPR004410">
    <property type="entry name" value="Malonyl_CoA-ACP_transAc_FabD"/>
</dbReference>
<reference evidence="9 10" key="1">
    <citation type="submission" date="2013-04" db="EMBL/GenBank/DDBJ databases">
        <title>Oceanococcus atlanticus 22II-S10r2 Genome Sequencing.</title>
        <authorList>
            <person name="Lai Q."/>
            <person name="Li G."/>
            <person name="Shao Z."/>
        </authorList>
    </citation>
    <scope>NUCLEOTIDE SEQUENCE [LARGE SCALE GENOMIC DNA]</scope>
    <source>
        <strain evidence="9 10">22II-S10r2</strain>
    </source>
</reference>
<evidence type="ECO:0000256" key="5">
    <source>
        <dbReference type="ARBA" id="ARBA00048462"/>
    </source>
</evidence>
<protein>
    <recommendedName>
        <fullName evidence="2 6">Malonyl CoA-acyl carrier protein transacylase</fullName>
        <ecNumber evidence="1 6">2.3.1.39</ecNumber>
    </recommendedName>
</protein>
<keyword evidence="10" id="KW-1185">Reference proteome</keyword>
<dbReference type="PIRSF" id="PIRSF000446">
    <property type="entry name" value="Mct"/>
    <property type="match status" value="1"/>
</dbReference>
<feature type="active site" evidence="7">
    <location>
        <position position="92"/>
    </location>
</feature>
<evidence type="ECO:0000256" key="7">
    <source>
        <dbReference type="PIRSR" id="PIRSR000446-1"/>
    </source>
</evidence>
<keyword evidence="4 6" id="KW-0012">Acyltransferase</keyword>
<keyword evidence="3 6" id="KW-0808">Transferase</keyword>
<dbReference type="SMART" id="SM00827">
    <property type="entry name" value="PKS_AT"/>
    <property type="match status" value="1"/>
</dbReference>
<dbReference type="EMBL" id="AQQV01000003">
    <property type="protein sequence ID" value="ORE86251.1"/>
    <property type="molecule type" value="Genomic_DNA"/>
</dbReference>
<dbReference type="RefSeq" id="WP_240499477.1">
    <property type="nucleotide sequence ID" value="NZ_AQQV01000003.1"/>
</dbReference>
<dbReference type="PANTHER" id="PTHR42681:SF1">
    <property type="entry name" value="MALONYL-COA-ACYL CARRIER PROTEIN TRANSACYLASE, MITOCHONDRIAL"/>
    <property type="match status" value="1"/>
</dbReference>
<dbReference type="Gene3D" id="3.40.366.10">
    <property type="entry name" value="Malonyl-Coenzyme A Acyl Carrier Protein, domain 2"/>
    <property type="match status" value="1"/>
</dbReference>
<evidence type="ECO:0000313" key="9">
    <source>
        <dbReference type="EMBL" id="ORE86251.1"/>
    </source>
</evidence>
<feature type="active site" evidence="7">
    <location>
        <position position="201"/>
    </location>
</feature>
<dbReference type="GO" id="GO:0005829">
    <property type="term" value="C:cytosol"/>
    <property type="evidence" value="ECO:0007669"/>
    <property type="project" value="TreeGrafter"/>
</dbReference>
<proteinExistence type="inferred from homology"/>
<comment type="caution">
    <text evidence="9">The sequence shown here is derived from an EMBL/GenBank/DDBJ whole genome shotgun (WGS) entry which is preliminary data.</text>
</comment>
<accession>A0A1Y1SCA6</accession>
<dbReference type="InterPro" id="IPR016035">
    <property type="entry name" value="Acyl_Trfase/lysoPLipase"/>
</dbReference>
<name>A0A1Y1SCA6_9GAMM</name>
<dbReference type="Pfam" id="PF00698">
    <property type="entry name" value="Acyl_transf_1"/>
    <property type="match status" value="1"/>
</dbReference>
<evidence type="ECO:0000259" key="8">
    <source>
        <dbReference type="SMART" id="SM00827"/>
    </source>
</evidence>
<dbReference type="NCBIfam" id="TIGR00128">
    <property type="entry name" value="fabD"/>
    <property type="match status" value="1"/>
</dbReference>
<dbReference type="AlphaFoldDB" id="A0A1Y1SCA6"/>
<evidence type="ECO:0000256" key="3">
    <source>
        <dbReference type="ARBA" id="ARBA00022679"/>
    </source>
</evidence>
<dbReference type="InterPro" id="IPR016036">
    <property type="entry name" value="Malonyl_transacylase_ACP-bd"/>
</dbReference>
<dbReference type="Proteomes" id="UP000192342">
    <property type="component" value="Unassembled WGS sequence"/>
</dbReference>
<dbReference type="SUPFAM" id="SSF55048">
    <property type="entry name" value="Probable ACP-binding domain of malonyl-CoA ACP transacylase"/>
    <property type="match status" value="1"/>
</dbReference>
<dbReference type="EC" id="2.3.1.39" evidence="1 6"/>
<dbReference type="FunFam" id="3.30.70.250:FF:000001">
    <property type="entry name" value="Malonyl CoA-acyl carrier protein transacylase"/>
    <property type="match status" value="1"/>
</dbReference>
<dbReference type="InterPro" id="IPR014043">
    <property type="entry name" value="Acyl_transferase_dom"/>
</dbReference>